<dbReference type="AlphaFoldDB" id="A0A1F5ZFX5"/>
<organism evidence="5 6">
    <name type="scientific">Candidatus Gottesmanbacteria bacterium RBG_13_45_10</name>
    <dbReference type="NCBI Taxonomy" id="1798370"/>
    <lineage>
        <taxon>Bacteria</taxon>
        <taxon>Candidatus Gottesmaniibacteriota</taxon>
    </lineage>
</organism>
<dbReference type="SUPFAM" id="SSF53448">
    <property type="entry name" value="Nucleotide-diphospho-sugar transferases"/>
    <property type="match status" value="1"/>
</dbReference>
<comment type="caution">
    <text evidence="5">The sequence shown here is derived from an EMBL/GenBank/DDBJ whole genome shotgun (WGS) entry which is preliminary data.</text>
</comment>
<dbReference type="PANTHER" id="PTHR43630:SF1">
    <property type="entry name" value="POLY-BETA-1,6-N-ACETYL-D-GLUCOSAMINE SYNTHASE"/>
    <property type="match status" value="1"/>
</dbReference>
<dbReference type="PANTHER" id="PTHR43630">
    <property type="entry name" value="POLY-BETA-1,6-N-ACETYL-D-GLUCOSAMINE SYNTHASE"/>
    <property type="match status" value="1"/>
</dbReference>
<evidence type="ECO:0000256" key="1">
    <source>
        <dbReference type="ARBA" id="ARBA00006739"/>
    </source>
</evidence>
<dbReference type="InterPro" id="IPR001173">
    <property type="entry name" value="Glyco_trans_2-like"/>
</dbReference>
<gene>
    <name evidence="5" type="ORF">A2Z00_00510</name>
</gene>
<dbReference type="Proteomes" id="UP000177268">
    <property type="component" value="Unassembled WGS sequence"/>
</dbReference>
<evidence type="ECO:0000256" key="3">
    <source>
        <dbReference type="ARBA" id="ARBA00022679"/>
    </source>
</evidence>
<dbReference type="GO" id="GO:0016757">
    <property type="term" value="F:glycosyltransferase activity"/>
    <property type="evidence" value="ECO:0007669"/>
    <property type="project" value="UniProtKB-KW"/>
</dbReference>
<keyword evidence="2" id="KW-0328">Glycosyltransferase</keyword>
<dbReference type="Pfam" id="PF00535">
    <property type="entry name" value="Glycos_transf_2"/>
    <property type="match status" value="1"/>
</dbReference>
<keyword evidence="3" id="KW-0808">Transferase</keyword>
<dbReference type="Gene3D" id="3.90.550.10">
    <property type="entry name" value="Spore Coat Polysaccharide Biosynthesis Protein SpsA, Chain A"/>
    <property type="match status" value="1"/>
</dbReference>
<dbReference type="STRING" id="1798370.A2Z00_00510"/>
<dbReference type="InterPro" id="IPR029044">
    <property type="entry name" value="Nucleotide-diphossugar_trans"/>
</dbReference>
<comment type="similarity">
    <text evidence="1">Belongs to the glycosyltransferase 2 family.</text>
</comment>
<evidence type="ECO:0000313" key="6">
    <source>
        <dbReference type="Proteomes" id="UP000177268"/>
    </source>
</evidence>
<accession>A0A1F5ZFX5</accession>
<reference evidence="5 6" key="1">
    <citation type="journal article" date="2016" name="Nat. Commun.">
        <title>Thousands of microbial genomes shed light on interconnected biogeochemical processes in an aquifer system.</title>
        <authorList>
            <person name="Anantharaman K."/>
            <person name="Brown C.T."/>
            <person name="Hug L.A."/>
            <person name="Sharon I."/>
            <person name="Castelle C.J."/>
            <person name="Probst A.J."/>
            <person name="Thomas B.C."/>
            <person name="Singh A."/>
            <person name="Wilkins M.J."/>
            <person name="Karaoz U."/>
            <person name="Brodie E.L."/>
            <person name="Williams K.H."/>
            <person name="Hubbard S.S."/>
            <person name="Banfield J.F."/>
        </authorList>
    </citation>
    <scope>NUCLEOTIDE SEQUENCE [LARGE SCALE GENOMIC DNA]</scope>
</reference>
<feature type="domain" description="Glycosyltransferase 2-like" evidence="4">
    <location>
        <begin position="11"/>
        <end position="120"/>
    </location>
</feature>
<proteinExistence type="inferred from homology"/>
<dbReference type="EMBL" id="MFIZ01000030">
    <property type="protein sequence ID" value="OGG11399.1"/>
    <property type="molecule type" value="Genomic_DNA"/>
</dbReference>
<sequence length="304" mass="35481">MKTMPTVTYAVCAYNEGQNIVRHIASVLRQKEIGFRIEKILIVSDGSTDNTVKLAKSQNHKKIEVIAYKNRVGKSSRYNKIYKSLTTDILVQSDADVVLNDQYVLSNVIKPLIKHKTVMLTSGNSKPLSAKTFTEFAVNKTVEAYQELKYSVRDGHSIFCVTGQLLASKKEFVKGITIPRTMFADDTYMYLTCISKGYKYRFVPNAIIMFRSVQTLREQIRQNTRFESAQQRFKDYFPSELVDREYYIPSRLLWKCRFKQFIRYPIHSFYIYVVNMYCRRKSKSIESKLDAKWSIAETTKQFLQ</sequence>
<protein>
    <recommendedName>
        <fullName evidence="4">Glycosyltransferase 2-like domain-containing protein</fullName>
    </recommendedName>
</protein>
<evidence type="ECO:0000259" key="4">
    <source>
        <dbReference type="Pfam" id="PF00535"/>
    </source>
</evidence>
<name>A0A1F5ZFX5_9BACT</name>
<evidence type="ECO:0000256" key="2">
    <source>
        <dbReference type="ARBA" id="ARBA00022676"/>
    </source>
</evidence>
<evidence type="ECO:0000313" key="5">
    <source>
        <dbReference type="EMBL" id="OGG11399.1"/>
    </source>
</evidence>